<dbReference type="EMBL" id="JASCZI010241826">
    <property type="protein sequence ID" value="MED6207418.1"/>
    <property type="molecule type" value="Genomic_DNA"/>
</dbReference>
<dbReference type="Pfam" id="PF08646">
    <property type="entry name" value="Rep_fac-A_C"/>
    <property type="match status" value="1"/>
</dbReference>
<dbReference type="Gene3D" id="2.40.50.140">
    <property type="entry name" value="Nucleic acid-binding proteins"/>
    <property type="match status" value="1"/>
</dbReference>
<dbReference type="SUPFAM" id="SSF50249">
    <property type="entry name" value="Nucleic acid-binding proteins"/>
    <property type="match status" value="1"/>
</dbReference>
<dbReference type="Proteomes" id="UP001341840">
    <property type="component" value="Unassembled WGS sequence"/>
</dbReference>
<protein>
    <recommendedName>
        <fullName evidence="2">Replication factor A C-terminal domain-containing protein</fullName>
    </recommendedName>
</protein>
<evidence type="ECO:0000259" key="2">
    <source>
        <dbReference type="Pfam" id="PF08646"/>
    </source>
</evidence>
<reference evidence="3 4" key="1">
    <citation type="journal article" date="2023" name="Plants (Basel)">
        <title>Bridging the Gap: Combining Genomics and Transcriptomics Approaches to Understand Stylosanthes scabra, an Orphan Legume from the Brazilian Caatinga.</title>
        <authorList>
            <person name="Ferreira-Neto J.R.C."/>
            <person name="da Silva M.D."/>
            <person name="Binneck E."/>
            <person name="de Melo N.F."/>
            <person name="da Silva R.H."/>
            <person name="de Melo A.L.T.M."/>
            <person name="Pandolfi V."/>
            <person name="Bustamante F.O."/>
            <person name="Brasileiro-Vidal A.C."/>
            <person name="Benko-Iseppon A.M."/>
        </authorList>
    </citation>
    <scope>NUCLEOTIDE SEQUENCE [LARGE SCALE GENOMIC DNA]</scope>
    <source>
        <tissue evidence="3">Leaves</tissue>
    </source>
</reference>
<accession>A0ABU6YDU9</accession>
<comment type="caution">
    <text evidence="3">The sequence shown here is derived from an EMBL/GenBank/DDBJ whole genome shotgun (WGS) entry which is preliminary data.</text>
</comment>
<evidence type="ECO:0000313" key="3">
    <source>
        <dbReference type="EMBL" id="MED6207418.1"/>
    </source>
</evidence>
<feature type="domain" description="Replication factor A C-terminal" evidence="2">
    <location>
        <begin position="96"/>
        <end position="192"/>
    </location>
</feature>
<organism evidence="3 4">
    <name type="scientific">Stylosanthes scabra</name>
    <dbReference type="NCBI Taxonomy" id="79078"/>
    <lineage>
        <taxon>Eukaryota</taxon>
        <taxon>Viridiplantae</taxon>
        <taxon>Streptophyta</taxon>
        <taxon>Embryophyta</taxon>
        <taxon>Tracheophyta</taxon>
        <taxon>Spermatophyta</taxon>
        <taxon>Magnoliopsida</taxon>
        <taxon>eudicotyledons</taxon>
        <taxon>Gunneridae</taxon>
        <taxon>Pentapetalae</taxon>
        <taxon>rosids</taxon>
        <taxon>fabids</taxon>
        <taxon>Fabales</taxon>
        <taxon>Fabaceae</taxon>
        <taxon>Papilionoideae</taxon>
        <taxon>50 kb inversion clade</taxon>
        <taxon>dalbergioids sensu lato</taxon>
        <taxon>Dalbergieae</taxon>
        <taxon>Pterocarpus clade</taxon>
        <taxon>Stylosanthes</taxon>
    </lineage>
</organism>
<feature type="compositionally biased region" description="Basic and acidic residues" evidence="1">
    <location>
        <begin position="253"/>
        <end position="269"/>
    </location>
</feature>
<feature type="region of interest" description="Disordered" evidence="1">
    <location>
        <begin position="244"/>
        <end position="292"/>
    </location>
</feature>
<dbReference type="InterPro" id="IPR012340">
    <property type="entry name" value="NA-bd_OB-fold"/>
</dbReference>
<evidence type="ECO:0000313" key="4">
    <source>
        <dbReference type="Proteomes" id="UP001341840"/>
    </source>
</evidence>
<sequence>MQSHYATSKLIIDPTLPDVAEFRTSQLGDQPSDSVRITQVTSQGGSATINHLRRGTEKVMNIEQVMDTEEEGQLWIVGRIESINVGLKDWYYPIHKGCHKKVEERGEIYYCKSCERCFASDIELKYKVEIVVCDGTGGISLLLWDSHVIMLCGKSAEQIKMEAGQRDEQYPEILDRIMEKVLLFRIHVRSGHLKGTDNLYPVAALCNDDELVAINLPKDFVIDGSDTQMENVTSNEVEVEDGGVSIDLTNDSPTRKEDALLVPKLEDGQHSTNRVSKKGLERGRVLNTDKGN</sequence>
<dbReference type="InterPro" id="IPR013955">
    <property type="entry name" value="Rep_factor-A_C"/>
</dbReference>
<gene>
    <name evidence="3" type="ORF">PIB30_035622</name>
</gene>
<evidence type="ECO:0000256" key="1">
    <source>
        <dbReference type="SAM" id="MobiDB-lite"/>
    </source>
</evidence>
<proteinExistence type="predicted"/>
<name>A0ABU6YDU9_9FABA</name>
<keyword evidence="4" id="KW-1185">Reference proteome</keyword>